<evidence type="ECO:0000313" key="7">
    <source>
        <dbReference type="EMBL" id="NIH54486.1"/>
    </source>
</evidence>
<dbReference type="Proteomes" id="UP000541033">
    <property type="component" value="Unassembled WGS sequence"/>
</dbReference>
<evidence type="ECO:0000259" key="6">
    <source>
        <dbReference type="PROSITE" id="PS50977"/>
    </source>
</evidence>
<comment type="caution">
    <text evidence="7">The sequence shown here is derived from an EMBL/GenBank/DDBJ whole genome shotgun (WGS) entry which is preliminary data.</text>
</comment>
<protein>
    <submittedName>
        <fullName evidence="7">AcrR family transcriptional regulator</fullName>
    </submittedName>
</protein>
<keyword evidence="8" id="KW-1185">Reference proteome</keyword>
<dbReference type="GO" id="GO:0003700">
    <property type="term" value="F:DNA-binding transcription factor activity"/>
    <property type="evidence" value="ECO:0007669"/>
    <property type="project" value="TreeGrafter"/>
</dbReference>
<evidence type="ECO:0000256" key="3">
    <source>
        <dbReference type="ARBA" id="ARBA00023163"/>
    </source>
</evidence>
<proteinExistence type="predicted"/>
<dbReference type="InterPro" id="IPR009057">
    <property type="entry name" value="Homeodomain-like_sf"/>
</dbReference>
<dbReference type="PANTHER" id="PTHR30055:SF243">
    <property type="entry name" value="HTH-TYPE TRANSCRIPTIONAL REGULATOR RV1816"/>
    <property type="match status" value="1"/>
</dbReference>
<evidence type="ECO:0000256" key="2">
    <source>
        <dbReference type="ARBA" id="ARBA00023125"/>
    </source>
</evidence>
<dbReference type="SUPFAM" id="SSF46689">
    <property type="entry name" value="Homeodomain-like"/>
    <property type="match status" value="1"/>
</dbReference>
<gene>
    <name evidence="7" type="ORF">FHX76_002382</name>
</gene>
<dbReference type="RefSeq" id="WP_167150859.1">
    <property type="nucleotide sequence ID" value="NZ_JAAMOX010000002.1"/>
</dbReference>
<dbReference type="Pfam" id="PF00440">
    <property type="entry name" value="TetR_N"/>
    <property type="match status" value="1"/>
</dbReference>
<accession>A0A7X5TTC3</accession>
<name>A0A7X5TTC3_9MICO</name>
<reference evidence="7 8" key="1">
    <citation type="submission" date="2020-02" db="EMBL/GenBank/DDBJ databases">
        <title>Sequencing the genomes of 1000 actinobacteria strains.</title>
        <authorList>
            <person name="Klenk H.-P."/>
        </authorList>
    </citation>
    <scope>NUCLEOTIDE SEQUENCE [LARGE SCALE GENOMIC DNA]</scope>
    <source>
        <strain evidence="7 8">DSM 27960</strain>
    </source>
</reference>
<dbReference type="EMBL" id="JAAMOX010000002">
    <property type="protein sequence ID" value="NIH54486.1"/>
    <property type="molecule type" value="Genomic_DNA"/>
</dbReference>
<keyword evidence="2 4" id="KW-0238">DNA-binding</keyword>
<dbReference type="InterPro" id="IPR050109">
    <property type="entry name" value="HTH-type_TetR-like_transc_reg"/>
</dbReference>
<dbReference type="Pfam" id="PF13305">
    <property type="entry name" value="TetR_C_33"/>
    <property type="match status" value="1"/>
</dbReference>
<dbReference type="Gene3D" id="1.10.357.10">
    <property type="entry name" value="Tetracycline Repressor, domain 2"/>
    <property type="match status" value="1"/>
</dbReference>
<evidence type="ECO:0000256" key="1">
    <source>
        <dbReference type="ARBA" id="ARBA00023015"/>
    </source>
</evidence>
<keyword evidence="1" id="KW-0805">Transcription regulation</keyword>
<sequence length="241" mass="26590">MTTQDQPAGTAPAKPQTARQRAREQTERELLDIARRHLGEVGAAGLSLRAIARERGMVSSAVYRYFDSRDALLTTLILEAYNALGAFVEHAEQTIPRADHQQRFAAAARAMRAWAVAHPHQYSLIYGSPVPGYAAPQDTIMAAARVGLVLFDIMRDAKNAGLHPRRTAALDHTVPAVKQLTSDFAPDLSPQLVALGVESWTRLYGAISFEVFGQFNQMVRDPAALYEFIIDEELARFGFAR</sequence>
<evidence type="ECO:0000256" key="5">
    <source>
        <dbReference type="SAM" id="MobiDB-lite"/>
    </source>
</evidence>
<dbReference type="PROSITE" id="PS50977">
    <property type="entry name" value="HTH_TETR_2"/>
    <property type="match status" value="1"/>
</dbReference>
<keyword evidence="3" id="KW-0804">Transcription</keyword>
<feature type="region of interest" description="Disordered" evidence="5">
    <location>
        <begin position="1"/>
        <end position="26"/>
    </location>
</feature>
<dbReference type="PRINTS" id="PR00455">
    <property type="entry name" value="HTHTETR"/>
</dbReference>
<feature type="DNA-binding region" description="H-T-H motif" evidence="4">
    <location>
        <begin position="47"/>
        <end position="66"/>
    </location>
</feature>
<dbReference type="PANTHER" id="PTHR30055">
    <property type="entry name" value="HTH-TYPE TRANSCRIPTIONAL REGULATOR RUTR"/>
    <property type="match status" value="1"/>
</dbReference>
<evidence type="ECO:0000256" key="4">
    <source>
        <dbReference type="PROSITE-ProRule" id="PRU00335"/>
    </source>
</evidence>
<dbReference type="GO" id="GO:0000976">
    <property type="term" value="F:transcription cis-regulatory region binding"/>
    <property type="evidence" value="ECO:0007669"/>
    <property type="project" value="TreeGrafter"/>
</dbReference>
<dbReference type="InterPro" id="IPR025996">
    <property type="entry name" value="MT1864/Rv1816-like_C"/>
</dbReference>
<organism evidence="7 8">
    <name type="scientific">Lysinibacter cavernae</name>
    <dbReference type="NCBI Taxonomy" id="1640652"/>
    <lineage>
        <taxon>Bacteria</taxon>
        <taxon>Bacillati</taxon>
        <taxon>Actinomycetota</taxon>
        <taxon>Actinomycetes</taxon>
        <taxon>Micrococcales</taxon>
        <taxon>Microbacteriaceae</taxon>
        <taxon>Lysinibacter</taxon>
    </lineage>
</organism>
<feature type="domain" description="HTH tetR-type" evidence="6">
    <location>
        <begin position="24"/>
        <end position="84"/>
    </location>
</feature>
<dbReference type="SUPFAM" id="SSF48498">
    <property type="entry name" value="Tetracyclin repressor-like, C-terminal domain"/>
    <property type="match status" value="1"/>
</dbReference>
<evidence type="ECO:0000313" key="8">
    <source>
        <dbReference type="Proteomes" id="UP000541033"/>
    </source>
</evidence>
<dbReference type="InterPro" id="IPR001647">
    <property type="entry name" value="HTH_TetR"/>
</dbReference>
<dbReference type="InterPro" id="IPR036271">
    <property type="entry name" value="Tet_transcr_reg_TetR-rel_C_sf"/>
</dbReference>
<dbReference type="AlphaFoldDB" id="A0A7X5TTC3"/>